<keyword evidence="2" id="KW-1133">Transmembrane helix</keyword>
<dbReference type="RefSeq" id="WP_163231504.1">
    <property type="nucleotide sequence ID" value="NZ_WHZW01000014.1"/>
</dbReference>
<feature type="compositionally biased region" description="Polar residues" evidence="1">
    <location>
        <begin position="41"/>
        <end position="54"/>
    </location>
</feature>
<evidence type="ECO:0008006" key="5">
    <source>
        <dbReference type="Google" id="ProtNLM"/>
    </source>
</evidence>
<reference evidence="3 4" key="1">
    <citation type="submission" date="2019-10" db="EMBL/GenBank/DDBJ databases">
        <title>Bifidobacterium from non-human primates.</title>
        <authorList>
            <person name="Modesto M."/>
        </authorList>
    </citation>
    <scope>NUCLEOTIDE SEQUENCE [LARGE SCALE GENOMIC DNA]</scope>
    <source>
        <strain evidence="3 4">TRE17</strain>
    </source>
</reference>
<evidence type="ECO:0000256" key="1">
    <source>
        <dbReference type="SAM" id="MobiDB-lite"/>
    </source>
</evidence>
<organism evidence="3 4">
    <name type="scientific">Bifidobacterium aerophilum</name>
    <dbReference type="NCBI Taxonomy" id="1798155"/>
    <lineage>
        <taxon>Bacteria</taxon>
        <taxon>Bacillati</taxon>
        <taxon>Actinomycetota</taxon>
        <taxon>Actinomycetes</taxon>
        <taxon>Bifidobacteriales</taxon>
        <taxon>Bifidobacteriaceae</taxon>
        <taxon>Bifidobacterium</taxon>
    </lineage>
</organism>
<evidence type="ECO:0000256" key="2">
    <source>
        <dbReference type="SAM" id="Phobius"/>
    </source>
</evidence>
<feature type="transmembrane region" description="Helical" evidence="2">
    <location>
        <begin position="7"/>
        <end position="28"/>
    </location>
</feature>
<keyword evidence="2" id="KW-0812">Transmembrane</keyword>
<proteinExistence type="predicted"/>
<evidence type="ECO:0000313" key="3">
    <source>
        <dbReference type="EMBL" id="NEG89835.1"/>
    </source>
</evidence>
<keyword evidence="4" id="KW-1185">Reference proteome</keyword>
<name>A0A6N9Z6T3_9BIFI</name>
<comment type="caution">
    <text evidence="3">The sequence shown here is derived from an EMBL/GenBank/DDBJ whole genome shotgun (WGS) entry which is preliminary data.</text>
</comment>
<dbReference type="AlphaFoldDB" id="A0A6N9Z6T3"/>
<dbReference type="Proteomes" id="UP000469194">
    <property type="component" value="Unassembled WGS sequence"/>
</dbReference>
<feature type="region of interest" description="Disordered" evidence="1">
    <location>
        <begin position="35"/>
        <end position="54"/>
    </location>
</feature>
<evidence type="ECO:0000313" key="4">
    <source>
        <dbReference type="Proteomes" id="UP000469194"/>
    </source>
</evidence>
<gene>
    <name evidence="3" type="ORF">GFD25_07545</name>
</gene>
<dbReference type="EMBL" id="WHZW01000014">
    <property type="protein sequence ID" value="NEG89835.1"/>
    <property type="molecule type" value="Genomic_DNA"/>
</dbReference>
<sequence length="172" mass="17642">MNISKRTIVMTAIGVALVGGLLVASTIWSSQRFEPHDAVQEKTNATTETRPADRSNTIVGGGKAAGDAAALPDDLCGTTAVEAVKAYVSGDRGLLGALFSPDADGLDVEPGSRSSSVKSAWLANAGSDTASCLVLTDDATWAVGFMSRDDGWMADSIVAYSGTVSMPSGVKR</sequence>
<keyword evidence="2" id="KW-0472">Membrane</keyword>
<accession>A0A6N9Z6T3</accession>
<protein>
    <recommendedName>
        <fullName evidence="5">Cobalt transporter</fullName>
    </recommendedName>
</protein>